<gene>
    <name evidence="2" type="ORF">DFP72DRAFT_261813</name>
</gene>
<evidence type="ECO:0000256" key="1">
    <source>
        <dbReference type="SAM" id="MobiDB-lite"/>
    </source>
</evidence>
<feature type="compositionally biased region" description="Polar residues" evidence="1">
    <location>
        <begin position="419"/>
        <end position="433"/>
    </location>
</feature>
<keyword evidence="3" id="KW-1185">Reference proteome</keyword>
<feature type="region of interest" description="Disordered" evidence="1">
    <location>
        <begin position="406"/>
        <end position="434"/>
    </location>
</feature>
<dbReference type="AlphaFoldDB" id="A0A8H6M8G2"/>
<protein>
    <submittedName>
        <fullName evidence="2">Uncharacterized protein</fullName>
    </submittedName>
</protein>
<evidence type="ECO:0000313" key="2">
    <source>
        <dbReference type="EMBL" id="KAF6756829.1"/>
    </source>
</evidence>
<accession>A0A8H6M8G2</accession>
<sequence length="482" mass="52768">MDPRIPESASVAMFSEAHNFSLHGPDFRAAGRDMHVQTCSSTFNLNIDTGPSHSSISETSSSSSQKLFTFEGLMSRIMTSFVDESLRGQDPGHSHSAGTASTPETASSPKAKAQVHHEGDVAVIVLEKPEEKFTLIGDLTTPEIYVSNMLGTGKGLACWQPRPRKPYAGETGAIPGDVGTYSAEGGFKKIFNLWDDEVALANKANELYKTTYRAPERNVFIDESEMQQDETIVSGASSDILYMNDGRTPVGFEFRCRSQHGAIAIPTSSAELEEVVDCMALRDTIIQNNALFYQYANGIRTIGDEEALYILTGCIKSESWALAAYREPMSPPHDLLRLIKGIDSPGHGSSHSSPSQYTWTNRGTSAARLGGSEVAGIKDQSLFLRGFKLDFSQKFRTQMKSQPWKLPVTTSPIGGAQGGSSFKTSLDSSNSRQRNCHPCDSINNYLLKMVRSHPIGTFQCFNTNHLYQTDSDRGGCCVEPRR</sequence>
<feature type="region of interest" description="Disordered" evidence="1">
    <location>
        <begin position="85"/>
        <end position="115"/>
    </location>
</feature>
<reference evidence="2 3" key="1">
    <citation type="submission" date="2020-07" db="EMBL/GenBank/DDBJ databases">
        <title>Comparative genomics of pyrophilous fungi reveals a link between fire events and developmental genes.</title>
        <authorList>
            <consortium name="DOE Joint Genome Institute"/>
            <person name="Steindorff A.S."/>
            <person name="Carver A."/>
            <person name="Calhoun S."/>
            <person name="Stillman K."/>
            <person name="Liu H."/>
            <person name="Lipzen A."/>
            <person name="Pangilinan J."/>
            <person name="Labutti K."/>
            <person name="Bruns T.D."/>
            <person name="Grigoriev I.V."/>
        </authorList>
    </citation>
    <scope>NUCLEOTIDE SEQUENCE [LARGE SCALE GENOMIC DNA]</scope>
    <source>
        <strain evidence="2 3">CBS 144469</strain>
    </source>
</reference>
<dbReference type="EMBL" id="JACGCI010000024">
    <property type="protein sequence ID" value="KAF6756829.1"/>
    <property type="molecule type" value="Genomic_DNA"/>
</dbReference>
<feature type="compositionally biased region" description="Polar residues" evidence="1">
    <location>
        <begin position="96"/>
        <end position="108"/>
    </location>
</feature>
<dbReference type="Proteomes" id="UP000521943">
    <property type="component" value="Unassembled WGS sequence"/>
</dbReference>
<proteinExistence type="predicted"/>
<name>A0A8H6M8G2_9AGAR</name>
<dbReference type="OrthoDB" id="3222453at2759"/>
<evidence type="ECO:0000313" key="3">
    <source>
        <dbReference type="Proteomes" id="UP000521943"/>
    </source>
</evidence>
<comment type="caution">
    <text evidence="2">The sequence shown here is derived from an EMBL/GenBank/DDBJ whole genome shotgun (WGS) entry which is preliminary data.</text>
</comment>
<organism evidence="2 3">
    <name type="scientific">Ephemerocybe angulata</name>
    <dbReference type="NCBI Taxonomy" id="980116"/>
    <lineage>
        <taxon>Eukaryota</taxon>
        <taxon>Fungi</taxon>
        <taxon>Dikarya</taxon>
        <taxon>Basidiomycota</taxon>
        <taxon>Agaricomycotina</taxon>
        <taxon>Agaricomycetes</taxon>
        <taxon>Agaricomycetidae</taxon>
        <taxon>Agaricales</taxon>
        <taxon>Agaricineae</taxon>
        <taxon>Psathyrellaceae</taxon>
        <taxon>Ephemerocybe</taxon>
    </lineage>
</organism>